<evidence type="ECO:0000313" key="4">
    <source>
        <dbReference type="Proteomes" id="UP000777482"/>
    </source>
</evidence>
<dbReference type="InterPro" id="IPR002740">
    <property type="entry name" value="EVE_domain"/>
</dbReference>
<dbReference type="GO" id="GO:0005634">
    <property type="term" value="C:nucleus"/>
    <property type="evidence" value="ECO:0007669"/>
    <property type="project" value="TreeGrafter"/>
</dbReference>
<dbReference type="EMBL" id="PUHQ01000045">
    <property type="protein sequence ID" value="KAG0660364.1"/>
    <property type="molecule type" value="Genomic_DNA"/>
</dbReference>
<dbReference type="OrthoDB" id="41445at2759"/>
<reference evidence="3 4" key="1">
    <citation type="submission" date="2020-11" db="EMBL/GenBank/DDBJ databases">
        <title>Kefir isolates.</title>
        <authorList>
            <person name="Marcisauskas S."/>
            <person name="Kim Y."/>
            <person name="Blasche S."/>
        </authorList>
    </citation>
    <scope>NUCLEOTIDE SEQUENCE [LARGE SCALE GENOMIC DNA]</scope>
    <source>
        <strain evidence="3 4">KR</strain>
    </source>
</reference>
<keyword evidence="4" id="KW-1185">Reference proteome</keyword>
<accession>A0A9P7B5T7</accession>
<evidence type="ECO:0000256" key="1">
    <source>
        <dbReference type="SAM" id="MobiDB-lite"/>
    </source>
</evidence>
<proteinExistence type="predicted"/>
<name>A0A9P7B5T7_RHOMI</name>
<evidence type="ECO:0000259" key="2">
    <source>
        <dbReference type="Pfam" id="PF01878"/>
    </source>
</evidence>
<evidence type="ECO:0000313" key="3">
    <source>
        <dbReference type="EMBL" id="KAG0660364.1"/>
    </source>
</evidence>
<dbReference type="Pfam" id="PF01878">
    <property type="entry name" value="EVE"/>
    <property type="match status" value="1"/>
</dbReference>
<dbReference type="PANTHER" id="PTHR14087:SF7">
    <property type="entry name" value="THYMOCYTE NUCLEAR PROTEIN 1"/>
    <property type="match status" value="1"/>
</dbReference>
<feature type="compositionally biased region" description="Basic residues" evidence="1">
    <location>
        <begin position="310"/>
        <end position="324"/>
    </location>
</feature>
<feature type="domain" description="EVE" evidence="2">
    <location>
        <begin position="42"/>
        <end position="89"/>
    </location>
</feature>
<dbReference type="AlphaFoldDB" id="A0A9P7B5T7"/>
<feature type="compositionally biased region" description="Basic residues" evidence="1">
    <location>
        <begin position="380"/>
        <end position="391"/>
    </location>
</feature>
<dbReference type="Proteomes" id="UP000777482">
    <property type="component" value="Unassembled WGS sequence"/>
</dbReference>
<dbReference type="InterPro" id="IPR052181">
    <property type="entry name" value="5hmC_binding"/>
</dbReference>
<dbReference type="Gene3D" id="3.10.590.10">
    <property type="entry name" value="ph1033 like domains"/>
    <property type="match status" value="2"/>
</dbReference>
<dbReference type="PANTHER" id="PTHR14087">
    <property type="entry name" value="THYMOCYTE NUCLEAR PROTEIN 1"/>
    <property type="match status" value="1"/>
</dbReference>
<feature type="region of interest" description="Disordered" evidence="1">
    <location>
        <begin position="223"/>
        <end position="391"/>
    </location>
</feature>
<organism evidence="3 4">
    <name type="scientific">Rhodotorula mucilaginosa</name>
    <name type="common">Yeast</name>
    <name type="synonym">Rhodotorula rubra</name>
    <dbReference type="NCBI Taxonomy" id="5537"/>
    <lineage>
        <taxon>Eukaryota</taxon>
        <taxon>Fungi</taxon>
        <taxon>Dikarya</taxon>
        <taxon>Basidiomycota</taxon>
        <taxon>Pucciniomycotina</taxon>
        <taxon>Microbotryomycetes</taxon>
        <taxon>Sporidiobolales</taxon>
        <taxon>Sporidiobolaceae</taxon>
        <taxon>Rhodotorula</taxon>
    </lineage>
</organism>
<dbReference type="SUPFAM" id="SSF88697">
    <property type="entry name" value="PUA domain-like"/>
    <property type="match status" value="1"/>
</dbReference>
<protein>
    <recommendedName>
        <fullName evidence="2">EVE domain-containing protein</fullName>
    </recommendedName>
</protein>
<feature type="compositionally biased region" description="Acidic residues" evidence="1">
    <location>
        <begin position="347"/>
        <end position="356"/>
    </location>
</feature>
<sequence length="391" mass="42571">MAYTHWLAEPETRLEGGVDVKFSIDDLERNRASPQSSIVPGHKEPGVRGIARVCKEGYPDYNAWDPKHPYYDPKSKQENPTWYMVDVEVSFALIFSKYDKGVGLFKPDHQFSVPRAAFFRSTKFVSKFAHPVPLALLQLLGSLATTTSTTSSPSSSSTSTSNLPASLSSYLTPSHLEAIHSSALLSRGRLSVQPVSDEFWNAVNLLGEKGGWDEWDLWKECGASKGKKGKGKAAAAAGNTRGDPQTETGKDKHAKDDNEGMATAPTERKRTAAAVTAVAAEEEASDSDSAKDKGPIAGDQDDGNNNNRSNPKRKTVATKTKTKKTKEEEETETNSKKTKRARKEETIDPVEDDDNEAGPKGTAARMEEADPMIEDAGGSGRRRNPARRSKA</sequence>
<feature type="compositionally biased region" description="Basic and acidic residues" evidence="1">
    <location>
        <begin position="248"/>
        <end position="258"/>
    </location>
</feature>
<gene>
    <name evidence="3" type="ORF">C6P46_004664</name>
</gene>
<dbReference type="InterPro" id="IPR015947">
    <property type="entry name" value="PUA-like_sf"/>
</dbReference>
<comment type="caution">
    <text evidence="3">The sequence shown here is derived from an EMBL/GenBank/DDBJ whole genome shotgun (WGS) entry which is preliminary data.</text>
</comment>